<dbReference type="CDD" id="cd00371">
    <property type="entry name" value="HMA"/>
    <property type="match status" value="1"/>
</dbReference>
<dbReference type="Proteomes" id="UP001408789">
    <property type="component" value="Unassembled WGS sequence"/>
</dbReference>
<dbReference type="EMBL" id="JBCNJP010000013">
    <property type="protein sequence ID" value="KAK9069531.1"/>
    <property type="molecule type" value="Genomic_DNA"/>
</dbReference>
<dbReference type="InterPro" id="IPR036163">
    <property type="entry name" value="HMA_dom_sf"/>
</dbReference>
<comment type="subcellular location">
    <subcellularLocation>
        <location evidence="1">Membrane</location>
        <topology evidence="1">Peripheral membrane protein</topology>
    </subcellularLocation>
</comment>
<dbReference type="AlphaFoldDB" id="A0AAP0D816"/>
<proteinExistence type="predicted"/>
<sequence>MEGTLSAATTPLFFSKTLRFSTVAAQICRSQLPLPRSPRIAIITNALLFQTSAPSALSPVWCRRHCVSSSAASSASSGVDDVSPSSSDLIILDVRGMMCGGCESSVKRILENQSQVLSASVDHTTETATVWPISEAKLTPNWQKVIGEELAKNLTNCGFDSNLRGNNFLQYHSKISNILVMSP</sequence>
<protein>
    <recommendedName>
        <fullName evidence="2">HMA domain-containing protein</fullName>
    </recommendedName>
</protein>
<dbReference type="Gene3D" id="3.30.70.100">
    <property type="match status" value="1"/>
</dbReference>
<dbReference type="GO" id="GO:0016020">
    <property type="term" value="C:membrane"/>
    <property type="evidence" value="ECO:0007669"/>
    <property type="project" value="UniProtKB-SubCell"/>
</dbReference>
<gene>
    <name evidence="3" type="ORF">SSX86_011435</name>
</gene>
<dbReference type="SUPFAM" id="SSF55008">
    <property type="entry name" value="HMA, heavy metal-associated domain"/>
    <property type="match status" value="1"/>
</dbReference>
<reference evidence="3 4" key="1">
    <citation type="submission" date="2024-04" db="EMBL/GenBank/DDBJ databases">
        <title>The reference genome of an endangered Asteraceae, Deinandra increscens subsp. villosa, native to the Central Coast of California.</title>
        <authorList>
            <person name="Guilliams M."/>
            <person name="Hasenstab-Lehman K."/>
            <person name="Meyer R."/>
            <person name="Mcevoy S."/>
        </authorList>
    </citation>
    <scope>NUCLEOTIDE SEQUENCE [LARGE SCALE GENOMIC DNA]</scope>
    <source>
        <tissue evidence="3">Leaf</tissue>
    </source>
</reference>
<keyword evidence="4" id="KW-1185">Reference proteome</keyword>
<evidence type="ECO:0000259" key="2">
    <source>
        <dbReference type="PROSITE" id="PS50846"/>
    </source>
</evidence>
<dbReference type="InterPro" id="IPR006121">
    <property type="entry name" value="HMA_dom"/>
</dbReference>
<evidence type="ECO:0000256" key="1">
    <source>
        <dbReference type="ARBA" id="ARBA00004170"/>
    </source>
</evidence>
<dbReference type="Pfam" id="PF00403">
    <property type="entry name" value="HMA"/>
    <property type="match status" value="1"/>
</dbReference>
<dbReference type="GO" id="GO:0046872">
    <property type="term" value="F:metal ion binding"/>
    <property type="evidence" value="ECO:0007669"/>
    <property type="project" value="InterPro"/>
</dbReference>
<dbReference type="FunFam" id="3.30.70.100:FF:000047">
    <property type="entry name" value="Copper-transporting ATPase PAA1, chloroplastic"/>
    <property type="match status" value="1"/>
</dbReference>
<organism evidence="3 4">
    <name type="scientific">Deinandra increscens subsp. villosa</name>
    <dbReference type="NCBI Taxonomy" id="3103831"/>
    <lineage>
        <taxon>Eukaryota</taxon>
        <taxon>Viridiplantae</taxon>
        <taxon>Streptophyta</taxon>
        <taxon>Embryophyta</taxon>
        <taxon>Tracheophyta</taxon>
        <taxon>Spermatophyta</taxon>
        <taxon>Magnoliopsida</taxon>
        <taxon>eudicotyledons</taxon>
        <taxon>Gunneridae</taxon>
        <taxon>Pentapetalae</taxon>
        <taxon>asterids</taxon>
        <taxon>campanulids</taxon>
        <taxon>Asterales</taxon>
        <taxon>Asteraceae</taxon>
        <taxon>Asteroideae</taxon>
        <taxon>Heliantheae alliance</taxon>
        <taxon>Madieae</taxon>
        <taxon>Madiinae</taxon>
        <taxon>Deinandra</taxon>
    </lineage>
</organism>
<evidence type="ECO:0000313" key="3">
    <source>
        <dbReference type="EMBL" id="KAK9069531.1"/>
    </source>
</evidence>
<accession>A0AAP0D816</accession>
<comment type="caution">
    <text evidence="3">The sequence shown here is derived from an EMBL/GenBank/DDBJ whole genome shotgun (WGS) entry which is preliminary data.</text>
</comment>
<dbReference type="GO" id="GO:0009626">
    <property type="term" value="P:plant-type hypersensitive response"/>
    <property type="evidence" value="ECO:0007669"/>
    <property type="project" value="UniProtKB-KW"/>
</dbReference>
<name>A0AAP0D816_9ASTR</name>
<feature type="domain" description="HMA" evidence="2">
    <location>
        <begin position="88"/>
        <end position="162"/>
    </location>
</feature>
<dbReference type="PROSITE" id="PS50846">
    <property type="entry name" value="HMA_2"/>
    <property type="match status" value="1"/>
</dbReference>
<evidence type="ECO:0000313" key="4">
    <source>
        <dbReference type="Proteomes" id="UP001408789"/>
    </source>
</evidence>